<name>A0ACA9N0V2_9GLOM</name>
<evidence type="ECO:0000313" key="1">
    <source>
        <dbReference type="EMBL" id="CAG8626931.1"/>
    </source>
</evidence>
<organism evidence="1 2">
    <name type="scientific">Scutellospora calospora</name>
    <dbReference type="NCBI Taxonomy" id="85575"/>
    <lineage>
        <taxon>Eukaryota</taxon>
        <taxon>Fungi</taxon>
        <taxon>Fungi incertae sedis</taxon>
        <taxon>Mucoromycota</taxon>
        <taxon>Glomeromycotina</taxon>
        <taxon>Glomeromycetes</taxon>
        <taxon>Diversisporales</taxon>
        <taxon>Gigasporaceae</taxon>
        <taxon>Scutellospora</taxon>
    </lineage>
</organism>
<dbReference type="EMBL" id="CAJVPM010018863">
    <property type="protein sequence ID" value="CAG8626931.1"/>
    <property type="molecule type" value="Genomic_DNA"/>
</dbReference>
<dbReference type="Proteomes" id="UP000789860">
    <property type="component" value="Unassembled WGS sequence"/>
</dbReference>
<keyword evidence="2" id="KW-1185">Reference proteome</keyword>
<comment type="caution">
    <text evidence="1">The sequence shown here is derived from an EMBL/GenBank/DDBJ whole genome shotgun (WGS) entry which is preliminary data.</text>
</comment>
<proteinExistence type="predicted"/>
<accession>A0ACA9N0V2</accession>
<reference evidence="1" key="1">
    <citation type="submission" date="2021-06" db="EMBL/GenBank/DDBJ databases">
        <authorList>
            <person name="Kallberg Y."/>
            <person name="Tangrot J."/>
            <person name="Rosling A."/>
        </authorList>
    </citation>
    <scope>NUCLEOTIDE SEQUENCE</scope>
    <source>
        <strain evidence="1">AU212A</strain>
    </source>
</reference>
<evidence type="ECO:0000313" key="2">
    <source>
        <dbReference type="Proteomes" id="UP000789860"/>
    </source>
</evidence>
<feature type="non-terminal residue" evidence="1">
    <location>
        <position position="1"/>
    </location>
</feature>
<gene>
    <name evidence="1" type="ORF">SCALOS_LOCUS7833</name>
</gene>
<protein>
    <submittedName>
        <fullName evidence="1">552_t:CDS:1</fullName>
    </submittedName>
</protein>
<sequence>NKSFDNENNSNFSDNQESNKESNSDNEQEFDFEYELDYFEYEITQDIENSNSYEQTQEN</sequence>